<reference evidence="1 2" key="1">
    <citation type="submission" date="2018-08" db="EMBL/GenBank/DDBJ databases">
        <title>Genomic investigation of the strawberry pathogen Phytophthora fragariae indicates pathogenicity is determined by transcriptional variation in three key races.</title>
        <authorList>
            <person name="Adams T.M."/>
            <person name="Armitage A.D."/>
            <person name="Sobczyk M.K."/>
            <person name="Bates H.J."/>
            <person name="Dunwell J.M."/>
            <person name="Nellist C.F."/>
            <person name="Harrison R.J."/>
        </authorList>
    </citation>
    <scope>NUCLEOTIDE SEQUENCE [LARGE SCALE GENOMIC DNA]</scope>
    <source>
        <strain evidence="1 2">NOV-9</strain>
    </source>
</reference>
<proteinExistence type="predicted"/>
<evidence type="ECO:0000313" key="1">
    <source>
        <dbReference type="EMBL" id="KAE8947284.1"/>
    </source>
</evidence>
<comment type="caution">
    <text evidence="1">The sequence shown here is derived from an EMBL/GenBank/DDBJ whole genome shotgun (WGS) entry which is preliminary data.</text>
</comment>
<sequence length="49" mass="4996">MLLSTGCGVLVRMISLASLAILAWGSSSFECKSAASTFAAITSTRNGDV</sequence>
<name>A0A6A3FML5_9STRA</name>
<dbReference type="AlphaFoldDB" id="A0A6A3FML5"/>
<protein>
    <submittedName>
        <fullName evidence="1">Uncharacterized protein</fullName>
    </submittedName>
</protein>
<gene>
    <name evidence="1" type="ORF">PF009_g3099</name>
</gene>
<evidence type="ECO:0000313" key="2">
    <source>
        <dbReference type="Proteomes" id="UP000429523"/>
    </source>
</evidence>
<organism evidence="1 2">
    <name type="scientific">Phytophthora fragariae</name>
    <dbReference type="NCBI Taxonomy" id="53985"/>
    <lineage>
        <taxon>Eukaryota</taxon>
        <taxon>Sar</taxon>
        <taxon>Stramenopiles</taxon>
        <taxon>Oomycota</taxon>
        <taxon>Peronosporomycetes</taxon>
        <taxon>Peronosporales</taxon>
        <taxon>Peronosporaceae</taxon>
        <taxon>Phytophthora</taxon>
    </lineage>
</organism>
<dbReference type="Proteomes" id="UP000429523">
    <property type="component" value="Unassembled WGS sequence"/>
</dbReference>
<accession>A0A6A3FML5</accession>
<dbReference type="EMBL" id="QXGF01000085">
    <property type="protein sequence ID" value="KAE8947284.1"/>
    <property type="molecule type" value="Genomic_DNA"/>
</dbReference>